<accession>A0A382LVK1</accession>
<proteinExistence type="predicted"/>
<sequence length="162" mass="18379">MNIFVGRLLFWYNFLHPFCARSLPTRLRFDCPVLWRRREGTGFGLSNHGWLPLRIRGRLPFGLPPLLGHSPATFVLVAHAGLCGSPFCGQLLYSLLQLPGRSVLRCLLEHLGNQRHDLFYVASTKLFLGRLRLLLMSPVEAFGLPAFLFLAPPSRDLFSFES</sequence>
<dbReference type="AlphaFoldDB" id="A0A382LVK1"/>
<organism evidence="1">
    <name type="scientific">marine metagenome</name>
    <dbReference type="NCBI Taxonomy" id="408172"/>
    <lineage>
        <taxon>unclassified sequences</taxon>
        <taxon>metagenomes</taxon>
        <taxon>ecological metagenomes</taxon>
    </lineage>
</organism>
<reference evidence="1" key="1">
    <citation type="submission" date="2018-05" db="EMBL/GenBank/DDBJ databases">
        <authorList>
            <person name="Lanie J.A."/>
            <person name="Ng W.-L."/>
            <person name="Kazmierczak K.M."/>
            <person name="Andrzejewski T.M."/>
            <person name="Davidsen T.M."/>
            <person name="Wayne K.J."/>
            <person name="Tettelin H."/>
            <person name="Glass J.I."/>
            <person name="Rusch D."/>
            <person name="Podicherti R."/>
            <person name="Tsui H.-C.T."/>
            <person name="Winkler M.E."/>
        </authorList>
    </citation>
    <scope>NUCLEOTIDE SEQUENCE</scope>
</reference>
<dbReference type="EMBL" id="UINC01089015">
    <property type="protein sequence ID" value="SVC39745.1"/>
    <property type="molecule type" value="Genomic_DNA"/>
</dbReference>
<name>A0A382LVK1_9ZZZZ</name>
<evidence type="ECO:0000313" key="1">
    <source>
        <dbReference type="EMBL" id="SVC39745.1"/>
    </source>
</evidence>
<protein>
    <submittedName>
        <fullName evidence="1">Uncharacterized protein</fullName>
    </submittedName>
</protein>
<gene>
    <name evidence="1" type="ORF">METZ01_LOCUS292599</name>
</gene>